<dbReference type="OrthoDB" id="1470350at2759"/>
<evidence type="ECO:0000256" key="1">
    <source>
        <dbReference type="ARBA" id="ARBA00010617"/>
    </source>
</evidence>
<comment type="cofactor">
    <cofactor evidence="2">
        <name>heme</name>
        <dbReference type="ChEBI" id="CHEBI:30413"/>
    </cofactor>
</comment>
<evidence type="ECO:0000313" key="3">
    <source>
        <dbReference type="EMBL" id="KAF2136195.1"/>
    </source>
</evidence>
<dbReference type="GeneID" id="54296947"/>
<dbReference type="GO" id="GO:0020037">
    <property type="term" value="F:heme binding"/>
    <property type="evidence" value="ECO:0007669"/>
    <property type="project" value="InterPro"/>
</dbReference>
<dbReference type="Gene3D" id="1.10.630.10">
    <property type="entry name" value="Cytochrome P450"/>
    <property type="match status" value="1"/>
</dbReference>
<dbReference type="GO" id="GO:0004497">
    <property type="term" value="F:monooxygenase activity"/>
    <property type="evidence" value="ECO:0007669"/>
    <property type="project" value="InterPro"/>
</dbReference>
<dbReference type="PANTHER" id="PTHR24305">
    <property type="entry name" value="CYTOCHROME P450"/>
    <property type="match status" value="1"/>
</dbReference>
<comment type="similarity">
    <text evidence="1">Belongs to the cytochrome P450 family.</text>
</comment>
<dbReference type="PRINTS" id="PR00385">
    <property type="entry name" value="P450"/>
</dbReference>
<dbReference type="Pfam" id="PF00067">
    <property type="entry name" value="p450"/>
    <property type="match status" value="1"/>
</dbReference>
<sequence>MAHLLGAIATLLVVFAFRCIYNLIRNFIRARSIKLPIVLVPVDQSQLLWLLLSPFNRHRLQRILPASIWRRVALTIFGWEFHEKTRPFDQFAPHHGSYLLVGLGKLELWTADPKATQDILLRVRDFEVPQALEYALGQYGPNVLTTNGDKWAKHRRIATSVIDERISKTVFNESVRQTHGLLDEVLSTHGNKSYSAETPLLFDMLKKITIHVLIGAGMGTQMPWRSDEDQRPEPGYKMTHVESLTTVVSNIVGVGILPTNLLTLWPAWLPGYRKMTTVGCAKVEVQKRSKSILDQERSRMATEESSTNNIMSKLLQASKDGSSPAQSLTEGEMISNLFIFTAAGFETTATTLAYAMVLLARYPEWQEWLLEQVDELVSADEPEAMEYTTIFPQATRIMAFMLETVRLYCPVPHVHRETTSPQTLETSAGTIRLPAETRVYINPVAIHLLPSWRDINRQSDPAFFKSDPTVSDEHAFRPSRWLNPPDSTHDLFHPRKGTFVPWAMGPRICPGQKMAQVEFTAVMLTLLKKHRIEAVPLKGERQKEIKERLDARLRDSQWVTVLQMNGVFDPKENEGLQMRILERR</sequence>
<dbReference type="PRINTS" id="PR00463">
    <property type="entry name" value="EP450I"/>
</dbReference>
<keyword evidence="4" id="KW-1185">Reference proteome</keyword>
<dbReference type="GO" id="GO:0016705">
    <property type="term" value="F:oxidoreductase activity, acting on paired donors, with incorporation or reduction of molecular oxygen"/>
    <property type="evidence" value="ECO:0007669"/>
    <property type="project" value="InterPro"/>
</dbReference>
<dbReference type="RefSeq" id="XP_033391913.1">
    <property type="nucleotide sequence ID" value="XM_033539451.1"/>
</dbReference>
<evidence type="ECO:0000256" key="2">
    <source>
        <dbReference type="PIRSR" id="PIRSR602401-1"/>
    </source>
</evidence>
<dbReference type="InterPro" id="IPR001128">
    <property type="entry name" value="Cyt_P450"/>
</dbReference>
<accession>A0A6A6AZ11</accession>
<protein>
    <recommendedName>
        <fullName evidence="5">Cytochrome P450</fullName>
    </recommendedName>
</protein>
<dbReference type="InterPro" id="IPR050121">
    <property type="entry name" value="Cytochrome_P450_monoxygenase"/>
</dbReference>
<dbReference type="GO" id="GO:0005506">
    <property type="term" value="F:iron ion binding"/>
    <property type="evidence" value="ECO:0007669"/>
    <property type="project" value="InterPro"/>
</dbReference>
<dbReference type="InterPro" id="IPR002401">
    <property type="entry name" value="Cyt_P450_E_grp-I"/>
</dbReference>
<keyword evidence="2" id="KW-0408">Iron</keyword>
<keyword evidence="2" id="KW-0479">Metal-binding</keyword>
<name>A0A6A6AZ11_9PEZI</name>
<reference evidence="3" key="1">
    <citation type="journal article" date="2020" name="Stud. Mycol.">
        <title>101 Dothideomycetes genomes: a test case for predicting lifestyles and emergence of pathogens.</title>
        <authorList>
            <person name="Haridas S."/>
            <person name="Albert R."/>
            <person name="Binder M."/>
            <person name="Bloem J."/>
            <person name="Labutti K."/>
            <person name="Salamov A."/>
            <person name="Andreopoulos B."/>
            <person name="Baker S."/>
            <person name="Barry K."/>
            <person name="Bills G."/>
            <person name="Bluhm B."/>
            <person name="Cannon C."/>
            <person name="Castanera R."/>
            <person name="Culley D."/>
            <person name="Daum C."/>
            <person name="Ezra D."/>
            <person name="Gonzalez J."/>
            <person name="Henrissat B."/>
            <person name="Kuo A."/>
            <person name="Liang C."/>
            <person name="Lipzen A."/>
            <person name="Lutzoni F."/>
            <person name="Magnuson J."/>
            <person name="Mondo S."/>
            <person name="Nolan M."/>
            <person name="Ohm R."/>
            <person name="Pangilinan J."/>
            <person name="Park H.-J."/>
            <person name="Ramirez L."/>
            <person name="Alfaro M."/>
            <person name="Sun H."/>
            <person name="Tritt A."/>
            <person name="Yoshinaga Y."/>
            <person name="Zwiers L.-H."/>
            <person name="Turgeon B."/>
            <person name="Goodwin S."/>
            <person name="Spatafora J."/>
            <person name="Crous P."/>
            <person name="Grigoriev I."/>
        </authorList>
    </citation>
    <scope>NUCLEOTIDE SEQUENCE</scope>
    <source>
        <strain evidence="3">CBS 121167</strain>
    </source>
</reference>
<dbReference type="Proteomes" id="UP000799438">
    <property type="component" value="Unassembled WGS sequence"/>
</dbReference>
<dbReference type="PANTHER" id="PTHR24305:SF166">
    <property type="entry name" value="CYTOCHROME P450 12A4, MITOCHONDRIAL-RELATED"/>
    <property type="match status" value="1"/>
</dbReference>
<dbReference type="AlphaFoldDB" id="A0A6A6AZ11"/>
<organism evidence="3 4">
    <name type="scientific">Aplosporella prunicola CBS 121167</name>
    <dbReference type="NCBI Taxonomy" id="1176127"/>
    <lineage>
        <taxon>Eukaryota</taxon>
        <taxon>Fungi</taxon>
        <taxon>Dikarya</taxon>
        <taxon>Ascomycota</taxon>
        <taxon>Pezizomycotina</taxon>
        <taxon>Dothideomycetes</taxon>
        <taxon>Dothideomycetes incertae sedis</taxon>
        <taxon>Botryosphaeriales</taxon>
        <taxon>Aplosporellaceae</taxon>
        <taxon>Aplosporella</taxon>
    </lineage>
</organism>
<evidence type="ECO:0000313" key="4">
    <source>
        <dbReference type="Proteomes" id="UP000799438"/>
    </source>
</evidence>
<feature type="binding site" description="axial binding residue" evidence="2">
    <location>
        <position position="509"/>
    </location>
    <ligand>
        <name>heme</name>
        <dbReference type="ChEBI" id="CHEBI:30413"/>
    </ligand>
    <ligandPart>
        <name>Fe</name>
        <dbReference type="ChEBI" id="CHEBI:18248"/>
    </ligandPart>
</feature>
<keyword evidence="2" id="KW-0349">Heme</keyword>
<dbReference type="EMBL" id="ML995530">
    <property type="protein sequence ID" value="KAF2136195.1"/>
    <property type="molecule type" value="Genomic_DNA"/>
</dbReference>
<gene>
    <name evidence="3" type="ORF">K452DRAFT_280347</name>
</gene>
<evidence type="ECO:0008006" key="5">
    <source>
        <dbReference type="Google" id="ProtNLM"/>
    </source>
</evidence>
<proteinExistence type="inferred from homology"/>
<dbReference type="SUPFAM" id="SSF48264">
    <property type="entry name" value="Cytochrome P450"/>
    <property type="match status" value="1"/>
</dbReference>
<dbReference type="InterPro" id="IPR036396">
    <property type="entry name" value="Cyt_P450_sf"/>
</dbReference>